<dbReference type="AlphaFoldDB" id="A0A1M6VA09"/>
<organism evidence="2 3">
    <name type="scientific">Xylanibacter ruminicola</name>
    <name type="common">Prevotella ruminicola</name>
    <dbReference type="NCBI Taxonomy" id="839"/>
    <lineage>
        <taxon>Bacteria</taxon>
        <taxon>Pseudomonadati</taxon>
        <taxon>Bacteroidota</taxon>
        <taxon>Bacteroidia</taxon>
        <taxon>Bacteroidales</taxon>
        <taxon>Prevotellaceae</taxon>
        <taxon>Xylanibacter</taxon>
    </lineage>
</organism>
<keyword evidence="1" id="KW-0175">Coiled coil</keyword>
<reference evidence="2 3" key="1">
    <citation type="submission" date="2016-11" db="EMBL/GenBank/DDBJ databases">
        <authorList>
            <person name="Jaros S."/>
            <person name="Januszkiewicz K."/>
            <person name="Wedrychowicz H."/>
        </authorList>
    </citation>
    <scope>NUCLEOTIDE SEQUENCE [LARGE SCALE GENOMIC DNA]</scope>
    <source>
        <strain evidence="2 3">KHT3</strain>
    </source>
</reference>
<dbReference type="EMBL" id="FRBD01000012">
    <property type="protein sequence ID" value="SHK78288.1"/>
    <property type="molecule type" value="Genomic_DNA"/>
</dbReference>
<dbReference type="RefSeq" id="WP_073208486.1">
    <property type="nucleotide sequence ID" value="NZ_FRBD01000012.1"/>
</dbReference>
<evidence type="ECO:0000256" key="1">
    <source>
        <dbReference type="SAM" id="Coils"/>
    </source>
</evidence>
<sequence length="144" mass="17154">MEMNVEELKDWKDGARRQLDRGIERFREKKERLQDYSRWMMEATDELIAENERLSYELQKVQAEVEWARQQWLRSYLKTLKRKTLAKREAAKMVITELFANAKVELPDDIVDMLDHLDDEQIEPKVVNVAGCYNEIHDNGRVAV</sequence>
<evidence type="ECO:0000313" key="3">
    <source>
        <dbReference type="Proteomes" id="UP000184130"/>
    </source>
</evidence>
<gene>
    <name evidence="2" type="ORF">SAMN05216463_1129</name>
</gene>
<name>A0A1M6VA09_XYLRU</name>
<dbReference type="OrthoDB" id="9913683at2"/>
<accession>A0A1M6VA09</accession>
<proteinExistence type="predicted"/>
<protein>
    <submittedName>
        <fullName evidence="2">Uncharacterized protein</fullName>
    </submittedName>
</protein>
<evidence type="ECO:0000313" key="2">
    <source>
        <dbReference type="EMBL" id="SHK78288.1"/>
    </source>
</evidence>
<dbReference type="Proteomes" id="UP000184130">
    <property type="component" value="Unassembled WGS sequence"/>
</dbReference>
<feature type="coiled-coil region" evidence="1">
    <location>
        <begin position="44"/>
        <end position="71"/>
    </location>
</feature>